<reference evidence="2 3" key="1">
    <citation type="journal article" date="2010" name="PLoS ONE">
        <title>The glycobiome of the rumen bacterium Butyrivibrio proteoclasticus B316(T) highlights adaptation to a polysaccharide-rich environment.</title>
        <authorList>
            <person name="Kelly W.J."/>
            <person name="Leahy S.C."/>
            <person name="Altermann E."/>
            <person name="Yeoman C.J."/>
            <person name="Dunne J.C."/>
            <person name="Kong Z."/>
            <person name="Pacheco D.M."/>
            <person name="Li D."/>
            <person name="Noel S.J."/>
            <person name="Moon C.D."/>
            <person name="Cookson A.L."/>
            <person name="Attwood G.T."/>
        </authorList>
    </citation>
    <scope>NUCLEOTIDE SEQUENCE [LARGE SCALE GENOMIC DNA]</scope>
    <source>
        <strain evidence="3">ATCC 51982 / DSM 14932 / B316</strain>
    </source>
</reference>
<proteinExistence type="predicted"/>
<dbReference type="STRING" id="515622.bpr_I1647"/>
<protein>
    <submittedName>
        <fullName evidence="2">Cell division protein ZapA</fullName>
    </submittedName>
</protein>
<dbReference type="KEGG" id="bpb:bpr_I1647"/>
<dbReference type="SUPFAM" id="SSF57997">
    <property type="entry name" value="Tropomyosin"/>
    <property type="match status" value="1"/>
</dbReference>
<dbReference type="SUPFAM" id="SSF102829">
    <property type="entry name" value="Cell division protein ZapA-like"/>
    <property type="match status" value="1"/>
</dbReference>
<dbReference type="Proteomes" id="UP000001299">
    <property type="component" value="Chromosome 1"/>
</dbReference>
<dbReference type="InterPro" id="IPR036192">
    <property type="entry name" value="Cell_div_ZapA-like_sf"/>
</dbReference>
<dbReference type="eggNOG" id="COG3027">
    <property type="taxonomic scope" value="Bacteria"/>
</dbReference>
<dbReference type="EMBL" id="CP001810">
    <property type="protein sequence ID" value="ADL34384.1"/>
    <property type="molecule type" value="Genomic_DNA"/>
</dbReference>
<dbReference type="HOGENOM" id="CLU_116623_1_0_9"/>
<organism evidence="2 3">
    <name type="scientific">Butyrivibrio proteoclasticus (strain ATCC 51982 / DSM 14932 / B316)</name>
    <name type="common">Clostridium proteoclasticum</name>
    <dbReference type="NCBI Taxonomy" id="515622"/>
    <lineage>
        <taxon>Bacteria</taxon>
        <taxon>Bacillati</taxon>
        <taxon>Bacillota</taxon>
        <taxon>Clostridia</taxon>
        <taxon>Lachnospirales</taxon>
        <taxon>Lachnospiraceae</taxon>
        <taxon>Butyrivibrio</taxon>
    </lineage>
</organism>
<dbReference type="Gene3D" id="6.10.250.790">
    <property type="match status" value="1"/>
</dbReference>
<evidence type="ECO:0000256" key="1">
    <source>
        <dbReference type="SAM" id="Coils"/>
    </source>
</evidence>
<gene>
    <name evidence="2" type="primary">zapA</name>
    <name evidence="2" type="ordered locus">bpr_I1647</name>
</gene>
<dbReference type="Pfam" id="PF05164">
    <property type="entry name" value="ZapA"/>
    <property type="match status" value="1"/>
</dbReference>
<dbReference type="InterPro" id="IPR053712">
    <property type="entry name" value="Bac_CellDiv_Activator"/>
</dbReference>
<evidence type="ECO:0000313" key="3">
    <source>
        <dbReference type="Proteomes" id="UP000001299"/>
    </source>
</evidence>
<keyword evidence="3" id="KW-1185">Reference proteome</keyword>
<feature type="coiled-coil region" evidence="1">
    <location>
        <begin position="67"/>
        <end position="129"/>
    </location>
</feature>
<sequence>MASKTDTEVIIGGKVFTLSGYESEEYLQKVASYINNKIAEYNKIDGFKRQPIDTQNVLLQLNIADDYFKSKKQIELMEEQLSEKEKELYDLKHELIATQIKLENTEKNGKNLQNKLDDSSKKIIQLETQIKGTGSKK</sequence>
<dbReference type="RefSeq" id="WP_013281038.1">
    <property type="nucleotide sequence ID" value="NC_014387.1"/>
</dbReference>
<dbReference type="AlphaFoldDB" id="E0RWL0"/>
<name>E0RWL0_BUTPB</name>
<keyword evidence="2" id="KW-0131">Cell cycle</keyword>
<keyword evidence="1" id="KW-0175">Coiled coil</keyword>
<accession>E0RWL0</accession>
<dbReference type="GO" id="GO:0051301">
    <property type="term" value="P:cell division"/>
    <property type="evidence" value="ECO:0007669"/>
    <property type="project" value="UniProtKB-KW"/>
</dbReference>
<evidence type="ECO:0000313" key="2">
    <source>
        <dbReference type="EMBL" id="ADL34384.1"/>
    </source>
</evidence>
<keyword evidence="2" id="KW-0132">Cell division</keyword>
<dbReference type="InterPro" id="IPR007838">
    <property type="entry name" value="Cell_div_ZapA-like"/>
</dbReference>